<dbReference type="InterPro" id="IPR001173">
    <property type="entry name" value="Glyco_trans_2-like"/>
</dbReference>
<dbReference type="SUPFAM" id="SSF53448">
    <property type="entry name" value="Nucleotide-diphospho-sugar transferases"/>
    <property type="match status" value="1"/>
</dbReference>
<dbReference type="EMBL" id="JARXYA010000019">
    <property type="protein sequence ID" value="MDH6504890.1"/>
    <property type="molecule type" value="Genomic_DNA"/>
</dbReference>
<comment type="caution">
    <text evidence="3">The sequence shown here is derived from an EMBL/GenBank/DDBJ whole genome shotgun (WGS) entry which is preliminary data.</text>
</comment>
<reference evidence="3" key="1">
    <citation type="submission" date="2023-04" db="EMBL/GenBank/DDBJ databases">
        <title>Genome Encyclopedia of Bacteria and Archaea VI: Functional Genomics of Type Strains.</title>
        <authorList>
            <person name="Whitman W."/>
        </authorList>
    </citation>
    <scope>NUCLEOTIDE SEQUENCE</scope>
    <source>
        <strain evidence="3">Enz.4-51</strain>
    </source>
</reference>
<evidence type="ECO:0000259" key="2">
    <source>
        <dbReference type="Pfam" id="PF00535"/>
    </source>
</evidence>
<proteinExistence type="predicted"/>
<organism evidence="3 4">
    <name type="scientific">Polynucleobacter sphagniphilus</name>
    <dbReference type="NCBI Taxonomy" id="1743169"/>
    <lineage>
        <taxon>Bacteria</taxon>
        <taxon>Pseudomonadati</taxon>
        <taxon>Pseudomonadota</taxon>
        <taxon>Betaproteobacteria</taxon>
        <taxon>Burkholderiales</taxon>
        <taxon>Burkholderiaceae</taxon>
        <taxon>Polynucleobacter</taxon>
    </lineage>
</organism>
<accession>A0AA43MB07</accession>
<gene>
    <name evidence="3" type="ORF">M2127_002219</name>
</gene>
<dbReference type="RefSeq" id="WP_280757089.1">
    <property type="nucleotide sequence ID" value="NZ_JARXYA010000019.1"/>
</dbReference>
<feature type="region of interest" description="Disordered" evidence="1">
    <location>
        <begin position="226"/>
        <end position="251"/>
    </location>
</feature>
<dbReference type="AlphaFoldDB" id="A0AA43MB07"/>
<evidence type="ECO:0000256" key="1">
    <source>
        <dbReference type="SAM" id="MobiDB-lite"/>
    </source>
</evidence>
<dbReference type="GO" id="GO:0016758">
    <property type="term" value="F:hexosyltransferase activity"/>
    <property type="evidence" value="ECO:0007669"/>
    <property type="project" value="UniProtKB-ARBA"/>
</dbReference>
<protein>
    <submittedName>
        <fullName evidence="3">Glycosyltransferase involved in cell wall biosynthesis</fullName>
    </submittedName>
</protein>
<dbReference type="Gene3D" id="3.90.550.10">
    <property type="entry name" value="Spore Coat Polysaccharide Biosynthesis Protein SpsA, Chain A"/>
    <property type="match status" value="1"/>
</dbReference>
<keyword evidence="4" id="KW-1185">Reference proteome</keyword>
<dbReference type="PANTHER" id="PTHR22916">
    <property type="entry name" value="GLYCOSYLTRANSFERASE"/>
    <property type="match status" value="1"/>
</dbReference>
<dbReference type="Pfam" id="PF00535">
    <property type="entry name" value="Glycos_transf_2"/>
    <property type="match status" value="1"/>
</dbReference>
<name>A0AA43MB07_9BURK</name>
<dbReference type="CDD" id="cd00761">
    <property type="entry name" value="Glyco_tranf_GTA_type"/>
    <property type="match status" value="1"/>
</dbReference>
<feature type="domain" description="Glycosyltransferase 2-like" evidence="2">
    <location>
        <begin position="6"/>
        <end position="156"/>
    </location>
</feature>
<sequence length="251" mass="28647">MSHKVSVIMPNFNNGKYIDTALNSIWNQKIQVHEVVLIDNGSTDESLNIIKEHIDAGHPIKLIQIPRCSPAFARNIGFTKASGDFIAFLDSDDLWPEYKLGIQLGFLGSHPNIQMVTGYICYFERLNSAGTAPEENSKTESIFHVHVGACLYRKSCFRRLEYVFDTDLKFGEDVDLLLRVRELKIPFTILKNNMLFYRVHPDSMMSNPDPRKASDFRLAAFKSLKRRRSSGHIQEPLPNFSTFLESNDESS</sequence>
<dbReference type="PANTHER" id="PTHR22916:SF3">
    <property type="entry name" value="UDP-GLCNAC:BETAGAL BETA-1,3-N-ACETYLGLUCOSAMINYLTRANSFERASE-LIKE PROTEIN 1"/>
    <property type="match status" value="1"/>
</dbReference>
<evidence type="ECO:0000313" key="3">
    <source>
        <dbReference type="EMBL" id="MDH6504890.1"/>
    </source>
</evidence>
<dbReference type="InterPro" id="IPR029044">
    <property type="entry name" value="Nucleotide-diphossugar_trans"/>
</dbReference>
<evidence type="ECO:0000313" key="4">
    <source>
        <dbReference type="Proteomes" id="UP001161160"/>
    </source>
</evidence>
<dbReference type="Proteomes" id="UP001161160">
    <property type="component" value="Unassembled WGS sequence"/>
</dbReference>